<protein>
    <recommendedName>
        <fullName evidence="3">Protein kinase domain-containing protein</fullName>
    </recommendedName>
</protein>
<dbReference type="PROSITE" id="PS50011">
    <property type="entry name" value="PROTEIN_KINASE_DOM"/>
    <property type="match status" value="1"/>
</dbReference>
<evidence type="ECO:0000256" key="2">
    <source>
        <dbReference type="SAM" id="SignalP"/>
    </source>
</evidence>
<dbReference type="InterPro" id="IPR000719">
    <property type="entry name" value="Prot_kinase_dom"/>
</dbReference>
<feature type="signal peptide" evidence="2">
    <location>
        <begin position="1"/>
        <end position="22"/>
    </location>
</feature>
<dbReference type="SUPFAM" id="SSF56112">
    <property type="entry name" value="Protein kinase-like (PK-like)"/>
    <property type="match status" value="1"/>
</dbReference>
<feature type="chain" id="PRO_5047322516" description="Protein kinase domain-containing protein" evidence="2">
    <location>
        <begin position="23"/>
        <end position="494"/>
    </location>
</feature>
<keyword evidence="2" id="KW-0732">Signal</keyword>
<keyword evidence="5" id="KW-1185">Reference proteome</keyword>
<evidence type="ECO:0000313" key="4">
    <source>
        <dbReference type="EMBL" id="GMI37879.1"/>
    </source>
</evidence>
<dbReference type="PANTHER" id="PTHR10566:SF117">
    <property type="entry name" value="UNUSUAL PROTEIN KINASE-RELATED"/>
    <property type="match status" value="1"/>
</dbReference>
<dbReference type="InterPro" id="IPR004147">
    <property type="entry name" value="ABC1_dom"/>
</dbReference>
<accession>A0ABQ6N1D5</accession>
<gene>
    <name evidence="4" type="ORF">TeGR_g7679</name>
</gene>
<evidence type="ECO:0000256" key="1">
    <source>
        <dbReference type="ARBA" id="ARBA00009670"/>
    </source>
</evidence>
<organism evidence="4 5">
    <name type="scientific">Tetraparma gracilis</name>
    <dbReference type="NCBI Taxonomy" id="2962635"/>
    <lineage>
        <taxon>Eukaryota</taxon>
        <taxon>Sar</taxon>
        <taxon>Stramenopiles</taxon>
        <taxon>Ochrophyta</taxon>
        <taxon>Bolidophyceae</taxon>
        <taxon>Parmales</taxon>
        <taxon>Triparmaceae</taxon>
        <taxon>Tetraparma</taxon>
    </lineage>
</organism>
<comment type="caution">
    <text evidence="4">The sequence shown here is derived from an EMBL/GenBank/DDBJ whole genome shotgun (WGS) entry which is preliminary data.</text>
</comment>
<dbReference type="Gene3D" id="1.10.510.10">
    <property type="entry name" value="Transferase(Phosphotransferase) domain 1"/>
    <property type="match status" value="1"/>
</dbReference>
<feature type="domain" description="Protein kinase" evidence="3">
    <location>
        <begin position="219"/>
        <end position="494"/>
    </location>
</feature>
<reference evidence="4 5" key="1">
    <citation type="journal article" date="2023" name="Commun. Biol.">
        <title>Genome analysis of Parmales, the sister group of diatoms, reveals the evolutionary specialization of diatoms from phago-mixotrophs to photoautotrophs.</title>
        <authorList>
            <person name="Ban H."/>
            <person name="Sato S."/>
            <person name="Yoshikawa S."/>
            <person name="Yamada K."/>
            <person name="Nakamura Y."/>
            <person name="Ichinomiya M."/>
            <person name="Sato N."/>
            <person name="Blanc-Mathieu R."/>
            <person name="Endo H."/>
            <person name="Kuwata A."/>
            <person name="Ogata H."/>
        </authorList>
    </citation>
    <scope>NUCLEOTIDE SEQUENCE [LARGE SCALE GENOMIC DNA]</scope>
</reference>
<dbReference type="InterPro" id="IPR050154">
    <property type="entry name" value="UbiB_kinase"/>
</dbReference>
<dbReference type="PANTHER" id="PTHR10566">
    <property type="entry name" value="CHAPERONE-ACTIVITY OF BC1 COMPLEX CABC1 -RELATED"/>
    <property type="match status" value="1"/>
</dbReference>
<dbReference type="InterPro" id="IPR011009">
    <property type="entry name" value="Kinase-like_dom_sf"/>
</dbReference>
<dbReference type="Proteomes" id="UP001165060">
    <property type="component" value="Unassembled WGS sequence"/>
</dbReference>
<sequence>MPFKHGVVNLVVLLTSIPFIGSFHSPAPSHQRFGSLRPPLLLHSSLSPPPDLLSSLPTEQQEMVAAMRNPDLSARDFAEESTTMLLTTDKGWELPLVYDAAYLGQFFDKKPLAVAKRVAQIATGLAPVLSGALSNLLTGKSGAEADKVTAGALRDSLTSLGPFFIKLGQAMSIRPDIISPTSMRELQRLCDKVPSFPSAEAFAILEAELGKPVGDVFEDISPEPIAAASLGQVYKATVRGTGEEVAVKIQRPGVLETVSLDLFIFRKFGSIFKGGLNVVALLDEFAFRFMEELDYEKECANGIAIKKQMSNLPNIKIPGCFPALTTRRVHTAEWCEGEKLSQSNANDITELVNLGVLAYLSMLLNHGNFHADPHPGNMLRSPEGELIILDFGLMTQVSESARFGMVDAIVHLVNRDYKEIGQDFINLEFIPEGTDVRPIVPALTKVFDAALAGGGAKSINFQELAADLAEITFAYVPRARGEGKEVEGGFDDDI</sequence>
<evidence type="ECO:0000313" key="5">
    <source>
        <dbReference type="Proteomes" id="UP001165060"/>
    </source>
</evidence>
<dbReference type="CDD" id="cd05121">
    <property type="entry name" value="ABC1_ADCK3-like"/>
    <property type="match status" value="1"/>
</dbReference>
<evidence type="ECO:0000259" key="3">
    <source>
        <dbReference type="PROSITE" id="PS50011"/>
    </source>
</evidence>
<name>A0ABQ6N1D5_9STRA</name>
<dbReference type="EMBL" id="BRYB01001999">
    <property type="protein sequence ID" value="GMI37879.1"/>
    <property type="molecule type" value="Genomic_DNA"/>
</dbReference>
<proteinExistence type="inferred from homology"/>
<comment type="similarity">
    <text evidence="1">Belongs to the protein kinase superfamily. ADCK protein kinase family.</text>
</comment>
<dbReference type="Pfam" id="PF03109">
    <property type="entry name" value="ABC1"/>
    <property type="match status" value="1"/>
</dbReference>